<evidence type="ECO:0000313" key="9">
    <source>
        <dbReference type="EMBL" id="MDG0865987.1"/>
    </source>
</evidence>
<dbReference type="Proteomes" id="UP001321249">
    <property type="component" value="Unassembled WGS sequence"/>
</dbReference>
<keyword evidence="5 7" id="KW-1133">Transmembrane helix</keyword>
<feature type="transmembrane region" description="Helical" evidence="7">
    <location>
        <begin position="234"/>
        <end position="254"/>
    </location>
</feature>
<accession>A0AAJ5ZFS2</accession>
<feature type="transmembrane region" description="Helical" evidence="7">
    <location>
        <begin position="90"/>
        <end position="111"/>
    </location>
</feature>
<dbReference type="SUPFAM" id="SSF103473">
    <property type="entry name" value="MFS general substrate transporter"/>
    <property type="match status" value="1"/>
</dbReference>
<feature type="transmembrane region" description="Helical" evidence="7">
    <location>
        <begin position="360"/>
        <end position="383"/>
    </location>
</feature>
<feature type="transmembrane region" description="Helical" evidence="7">
    <location>
        <begin position="301"/>
        <end position="318"/>
    </location>
</feature>
<evidence type="ECO:0000259" key="8">
    <source>
        <dbReference type="PROSITE" id="PS50850"/>
    </source>
</evidence>
<dbReference type="EMBL" id="WMBE01000001">
    <property type="protein sequence ID" value="MDG0865987.1"/>
    <property type="molecule type" value="Genomic_DNA"/>
</dbReference>
<dbReference type="Proteomes" id="UP001219901">
    <property type="component" value="Chromosome"/>
</dbReference>
<feature type="transmembrane region" description="Helical" evidence="7">
    <location>
        <begin position="58"/>
        <end position="83"/>
    </location>
</feature>
<keyword evidence="11" id="KW-1185">Reference proteome</keyword>
<evidence type="ECO:0000256" key="4">
    <source>
        <dbReference type="ARBA" id="ARBA00022692"/>
    </source>
</evidence>
<evidence type="ECO:0000313" key="10">
    <source>
        <dbReference type="EMBL" id="WFG39284.1"/>
    </source>
</evidence>
<evidence type="ECO:0000256" key="5">
    <source>
        <dbReference type="ARBA" id="ARBA00022989"/>
    </source>
</evidence>
<dbReference type="RefSeq" id="WP_342822823.1">
    <property type="nucleotide sequence ID" value="NZ_CP046146.1"/>
</dbReference>
<name>A0AAJ5ZFS2_9CHLR</name>
<evidence type="ECO:0000313" key="12">
    <source>
        <dbReference type="Proteomes" id="UP001321249"/>
    </source>
</evidence>
<dbReference type="InterPro" id="IPR036259">
    <property type="entry name" value="MFS_trans_sf"/>
</dbReference>
<dbReference type="PANTHER" id="PTHR23513:SF11">
    <property type="entry name" value="STAPHYLOFERRIN A TRANSPORTER"/>
    <property type="match status" value="1"/>
</dbReference>
<evidence type="ECO:0000256" key="6">
    <source>
        <dbReference type="ARBA" id="ARBA00023136"/>
    </source>
</evidence>
<feature type="transmembrane region" description="Helical" evidence="7">
    <location>
        <begin position="389"/>
        <end position="408"/>
    </location>
</feature>
<dbReference type="PROSITE" id="PS50850">
    <property type="entry name" value="MFS"/>
    <property type="match status" value="1"/>
</dbReference>
<evidence type="ECO:0000256" key="1">
    <source>
        <dbReference type="ARBA" id="ARBA00004651"/>
    </source>
</evidence>
<dbReference type="GO" id="GO:0005886">
    <property type="term" value="C:plasma membrane"/>
    <property type="evidence" value="ECO:0007669"/>
    <property type="project" value="UniProtKB-SubCell"/>
</dbReference>
<dbReference type="GO" id="GO:0022857">
    <property type="term" value="F:transmembrane transporter activity"/>
    <property type="evidence" value="ECO:0007669"/>
    <property type="project" value="InterPro"/>
</dbReference>
<organism evidence="10 11">
    <name type="scientific">Candidatus Lucifugimonas marina</name>
    <dbReference type="NCBI Taxonomy" id="3038979"/>
    <lineage>
        <taxon>Bacteria</taxon>
        <taxon>Bacillati</taxon>
        <taxon>Chloroflexota</taxon>
        <taxon>Dehalococcoidia</taxon>
        <taxon>SAR202 cluster</taxon>
        <taxon>Candidatus Lucifugimonadales</taxon>
        <taxon>Candidatus Lucifugimonadaceae</taxon>
        <taxon>Candidatus Lucifugimonas</taxon>
    </lineage>
</organism>
<evidence type="ECO:0000256" key="7">
    <source>
        <dbReference type="SAM" id="Phobius"/>
    </source>
</evidence>
<gene>
    <name evidence="9" type="ORF">GKO46_02740</name>
    <name evidence="10" type="ORF">GKO48_06520</name>
</gene>
<feature type="transmembrane region" description="Helical" evidence="7">
    <location>
        <begin position="184"/>
        <end position="203"/>
    </location>
</feature>
<feature type="domain" description="Major facilitator superfamily (MFS) profile" evidence="8">
    <location>
        <begin position="235"/>
        <end position="430"/>
    </location>
</feature>
<keyword evidence="6 7" id="KW-0472">Membrane</keyword>
<reference evidence="11 12" key="1">
    <citation type="submission" date="2019-11" db="EMBL/GenBank/DDBJ databases">
        <authorList>
            <person name="Cho J.-C."/>
        </authorList>
    </citation>
    <scope>NUCLEOTIDE SEQUENCE [LARGE SCALE GENOMIC DNA]</scope>
    <source>
        <strain evidence="10 11">JH1073</strain>
        <strain evidence="9 12">JH702</strain>
    </source>
</reference>
<feature type="transmembrane region" description="Helical" evidence="7">
    <location>
        <begin position="324"/>
        <end position="348"/>
    </location>
</feature>
<dbReference type="InterPro" id="IPR010290">
    <property type="entry name" value="TM_effector"/>
</dbReference>
<keyword evidence="2" id="KW-0813">Transport</keyword>
<dbReference type="EMBL" id="CP046147">
    <property type="protein sequence ID" value="WFG39284.1"/>
    <property type="molecule type" value="Genomic_DNA"/>
</dbReference>
<dbReference type="PANTHER" id="PTHR23513">
    <property type="entry name" value="INTEGRAL MEMBRANE EFFLUX PROTEIN-RELATED"/>
    <property type="match status" value="1"/>
</dbReference>
<dbReference type="Gene3D" id="1.20.1250.20">
    <property type="entry name" value="MFS general substrate transporter like domains"/>
    <property type="match status" value="2"/>
</dbReference>
<dbReference type="InterPro" id="IPR020846">
    <property type="entry name" value="MFS_dom"/>
</dbReference>
<protein>
    <submittedName>
        <fullName evidence="10">MFS transporter</fullName>
    </submittedName>
</protein>
<keyword evidence="3" id="KW-1003">Cell membrane</keyword>
<dbReference type="AlphaFoldDB" id="A0AAJ5ZFS2"/>
<feature type="transmembrane region" description="Helical" evidence="7">
    <location>
        <begin position="266"/>
        <end position="289"/>
    </location>
</feature>
<reference evidence="10" key="2">
    <citation type="journal article" date="2023" name="Nat. Commun.">
        <title>Cultivation of marine bacteria of the SAR202 clade.</title>
        <authorList>
            <person name="Lim Y."/>
            <person name="Seo J.H."/>
            <person name="Giovannoni S.J."/>
            <person name="Kang I."/>
            <person name="Cho J.C."/>
        </authorList>
    </citation>
    <scope>NUCLEOTIDE SEQUENCE</scope>
    <source>
        <strain evidence="10">JH1073</strain>
    </source>
</reference>
<dbReference type="CDD" id="cd06173">
    <property type="entry name" value="MFS_MefA_like"/>
    <property type="match status" value="1"/>
</dbReference>
<dbReference type="Pfam" id="PF05977">
    <property type="entry name" value="MFS_3"/>
    <property type="match status" value="1"/>
</dbReference>
<evidence type="ECO:0000256" key="3">
    <source>
        <dbReference type="ARBA" id="ARBA00022475"/>
    </source>
</evidence>
<evidence type="ECO:0000313" key="11">
    <source>
        <dbReference type="Proteomes" id="UP001219901"/>
    </source>
</evidence>
<feature type="transmembrane region" description="Helical" evidence="7">
    <location>
        <begin position="29"/>
        <end position="52"/>
    </location>
</feature>
<keyword evidence="4 7" id="KW-0812">Transmembrane</keyword>
<reference evidence="11" key="3">
    <citation type="submission" date="2023-06" db="EMBL/GenBank/DDBJ databases">
        <title>Pangenomics reveal diversification of enzyme families and niche specialization in globally abundant SAR202 bacteria.</title>
        <authorList>
            <person name="Saw J.H.W."/>
        </authorList>
    </citation>
    <scope>NUCLEOTIDE SEQUENCE [LARGE SCALE GENOMIC DNA]</scope>
    <source>
        <strain evidence="11">JH1073</strain>
    </source>
</reference>
<proteinExistence type="predicted"/>
<evidence type="ECO:0000256" key="2">
    <source>
        <dbReference type="ARBA" id="ARBA00022448"/>
    </source>
</evidence>
<sequence length="430" mass="45189">MTNATGNPQESRSGQRFKSVISNPSYRRLWGIGIASTTMRWMETVALGIFVFELTGSPFWVAVVGFLRMIPMLLLGPTIGLISDRVNRRILMGSTLGTLSAVYVVMFVLVVSGKIELWHICVGATLAGVMWATDFPVRRAMIGDAVGSEGISTAIGIDMASSNFSRVIGPLGAGAFLATLGVEAAYMTGAILFAIGSVLAFSLPHVERSSVRRESAGYFANLSEGLKHVKADQIIVVTLLITIVMNIFGFPYQHMVPVIGAETLKVGPLLIGILLATEGLGATTGSLVIALKARPGGYTKIYSIGSVLFLMAILGFSLSPNFWMALPILLVGGFSMSGFATMQSIIVITSTPTEIRGRVLGVLAASIGTGPLGALLVGGLAVWWGASNAVTAIAIAGLGLTILSLLIWPSYMRQAVTSGLSKTSVAGENE</sequence>
<comment type="subcellular location">
    <subcellularLocation>
        <location evidence="1">Cell membrane</location>
        <topology evidence="1">Multi-pass membrane protein</topology>
    </subcellularLocation>
</comment>